<protein>
    <submittedName>
        <fullName evidence="1">Uncharacterized protein</fullName>
    </submittedName>
</protein>
<accession>A0ACC6KYQ3</accession>
<proteinExistence type="predicted"/>
<evidence type="ECO:0000313" key="2">
    <source>
        <dbReference type="Proteomes" id="UP001246858"/>
    </source>
</evidence>
<comment type="caution">
    <text evidence="1">The sequence shown here is derived from an EMBL/GenBank/DDBJ whole genome shotgun (WGS) entry which is preliminary data.</text>
</comment>
<gene>
    <name evidence="1" type="ORF">J2X78_002949</name>
</gene>
<evidence type="ECO:0000313" key="1">
    <source>
        <dbReference type="EMBL" id="MDR6784384.1"/>
    </source>
</evidence>
<name>A0ACC6KYQ3_9SPHI</name>
<reference evidence="1" key="1">
    <citation type="submission" date="2023-07" db="EMBL/GenBank/DDBJ databases">
        <title>Sorghum-associated microbial communities from plants grown in Nebraska, USA.</title>
        <authorList>
            <person name="Schachtman D."/>
        </authorList>
    </citation>
    <scope>NUCLEOTIDE SEQUENCE</scope>
    <source>
        <strain evidence="1">2697</strain>
    </source>
</reference>
<dbReference type="EMBL" id="JAVDTF010000002">
    <property type="protein sequence ID" value="MDR6784384.1"/>
    <property type="molecule type" value="Genomic_DNA"/>
</dbReference>
<dbReference type="Proteomes" id="UP001246858">
    <property type="component" value="Unassembled WGS sequence"/>
</dbReference>
<organism evidence="1 2">
    <name type="scientific">Pedobacter africanus</name>
    <dbReference type="NCBI Taxonomy" id="151894"/>
    <lineage>
        <taxon>Bacteria</taxon>
        <taxon>Pseudomonadati</taxon>
        <taxon>Bacteroidota</taxon>
        <taxon>Sphingobacteriia</taxon>
        <taxon>Sphingobacteriales</taxon>
        <taxon>Sphingobacteriaceae</taxon>
        <taxon>Pedobacter</taxon>
    </lineage>
</organism>
<keyword evidence="2" id="KW-1185">Reference proteome</keyword>
<sequence>MSDSLTIYSLLTLFGCLVAGILLAWLLYGSTLHLGRKLRYLLAALRTVAVTAIGFLLFFPLIRSVSYIPEKPIIIIGQDNSLSVGNIAPAGFSKAKYAQDIKLLADKLSEQYEVKLYSFADSVKNGFDFSNKGKLSNAAGFISKLNDEYLNRNVGAVIVASDGIFNRGGSPLYELDKLKAPVYTIALGDTIPKKDLQVAGLSHNSLVYLNNEFTAEVQVQAFEARGEETALSVLENGKKIHEERVPINSAAFVKNVTVKLKATKLGLQKYTVQLSPLSREASEKNNTQHFFVEVIDARQKVLIAAAGPHPDIAALKQAIALNKNFEVKIALAEELNGVNIADYGLVVLYQLPSVMYDATAFMNKLKLGNAAVWYMVGAQSNLAAFNQIQRQVNLSGLNTVQESYSRVNSGFTAFDLDPVTVKHIESFDPLIAPSNKPLVNGEATVVLQQRIGKINTDYPQLFFMADNGKKTGFLIGEGLWRWRLSEVAEGQQDAMAFNNLISKTVQYLSVKDDKRKFKVYTSKNTFDENESIILNAVLYNDSYVPVNKPDVELVLKNDQGAAYKFLFSRTEAAYQLDAGALPPGNYTYTATTVLGDKKHTAQGIFYINAMVAEYQQTVANHQLLSTMSVQTGGKMYMPADLLKLLDDIKANDQIRTLSYEDRKYEELINFKWLFALIMGLLALEWFFRKRNGEI</sequence>